<evidence type="ECO:0000313" key="4">
    <source>
        <dbReference type="Proteomes" id="UP001274830"/>
    </source>
</evidence>
<name>A0AAE0WN43_9PEZI</name>
<comment type="caution">
    <text evidence="3">The sequence shown here is derived from an EMBL/GenBank/DDBJ whole genome shotgun (WGS) entry which is preliminary data.</text>
</comment>
<dbReference type="Proteomes" id="UP001274830">
    <property type="component" value="Unassembled WGS sequence"/>
</dbReference>
<keyword evidence="4" id="KW-1185">Reference proteome</keyword>
<feature type="compositionally biased region" description="Acidic residues" evidence="1">
    <location>
        <begin position="7"/>
        <end position="17"/>
    </location>
</feature>
<feature type="compositionally biased region" description="Polar residues" evidence="1">
    <location>
        <begin position="65"/>
        <end position="84"/>
    </location>
</feature>
<feature type="region of interest" description="Disordered" evidence="1">
    <location>
        <begin position="265"/>
        <end position="303"/>
    </location>
</feature>
<feature type="compositionally biased region" description="Gly residues" evidence="1">
    <location>
        <begin position="271"/>
        <end position="282"/>
    </location>
</feature>
<feature type="compositionally biased region" description="Low complexity" evidence="1">
    <location>
        <begin position="138"/>
        <end position="150"/>
    </location>
</feature>
<protein>
    <submittedName>
        <fullName evidence="3">Uncharacterized protein</fullName>
    </submittedName>
</protein>
<evidence type="ECO:0000256" key="1">
    <source>
        <dbReference type="SAM" id="MobiDB-lite"/>
    </source>
</evidence>
<keyword evidence="2" id="KW-0472">Membrane</keyword>
<sequence length="699" mass="75547">MASSGIYEDEDLTDVSDQESLYAESPIAESPSDGYFEQRDHPQETFVEQSAVRAETEAKAREATQSTMSQRVSEIISPRQSLYSPVQADESTPLLDAGPAPPDYAAATAGRSRDGPMASSPPISPSRDRNERSSRQTSSGYGSFSYPPYSDNGSAQEGGAQWPFGPRGSPFGSQFPFGPEGTPFNPGFPFGTVQAPQSMGGGPSQVPDHISSPESARREQSKYRRQRWRRAYSCGRSIILAVILVGLAILAVIAVGARLARQAARQNTPASGGGGSGGGGDGRNSSDGIGSPDNTEPFHPAPAHPPSDVCAIRYITEALFFDFANPDSFTLLEAMDSVLYMTGGVSGTTHISAAPPDQETAIRVWVSYGMSEDGWEATDMDHTKAEDGLELSFPKSNGQRHRGTWARNPCMTVSINIYIKGHVNLDTFAVLTKNLIIEAGQGPPGLPDYDLVSETWIIDKARFTTTAGSVYMPYWSTRETRIETHSGEVKGEYALQDLLSIKTWSGRIGIRVSGLEEGPGTPKPAVLDVYSRSASVRVDFPTVGEQPWRDYQTSIETHSGSINGKYFFTSKFEVSSWSGSINADLQPFPTRLTPYLSSNVNSASTNLKILPYLNDTSATISNLVSNHKSRSGSLDLQYPKVWEGMIDGTTSSGSINIGGEGVEYYYQGDRKVVAHKGYGRSKLEFTGQSSSVNIRIGDR</sequence>
<evidence type="ECO:0000256" key="2">
    <source>
        <dbReference type="SAM" id="Phobius"/>
    </source>
</evidence>
<gene>
    <name evidence="3" type="ORF">LTR78_005472</name>
</gene>
<accession>A0AAE0WN43</accession>
<reference evidence="3" key="1">
    <citation type="submission" date="2023-07" db="EMBL/GenBank/DDBJ databases">
        <title>Black Yeasts Isolated from many extreme environments.</title>
        <authorList>
            <person name="Coleine C."/>
            <person name="Stajich J.E."/>
            <person name="Selbmann L."/>
        </authorList>
    </citation>
    <scope>NUCLEOTIDE SEQUENCE</scope>
    <source>
        <strain evidence="3">CCFEE 5485</strain>
    </source>
</reference>
<keyword evidence="2" id="KW-1133">Transmembrane helix</keyword>
<proteinExistence type="predicted"/>
<evidence type="ECO:0000313" key="3">
    <source>
        <dbReference type="EMBL" id="KAK3674750.1"/>
    </source>
</evidence>
<keyword evidence="2" id="KW-0812">Transmembrane</keyword>
<feature type="region of interest" description="Disordered" evidence="1">
    <location>
        <begin position="1"/>
        <end position="225"/>
    </location>
</feature>
<dbReference type="AlphaFoldDB" id="A0AAE0WN43"/>
<feature type="compositionally biased region" description="Low complexity" evidence="1">
    <location>
        <begin position="92"/>
        <end position="110"/>
    </location>
</feature>
<dbReference type="EMBL" id="JAUTXT010000018">
    <property type="protein sequence ID" value="KAK3674750.1"/>
    <property type="molecule type" value="Genomic_DNA"/>
</dbReference>
<feature type="transmembrane region" description="Helical" evidence="2">
    <location>
        <begin position="234"/>
        <end position="257"/>
    </location>
</feature>
<organism evidence="3 4">
    <name type="scientific">Recurvomyces mirabilis</name>
    <dbReference type="NCBI Taxonomy" id="574656"/>
    <lineage>
        <taxon>Eukaryota</taxon>
        <taxon>Fungi</taxon>
        <taxon>Dikarya</taxon>
        <taxon>Ascomycota</taxon>
        <taxon>Pezizomycotina</taxon>
        <taxon>Dothideomycetes</taxon>
        <taxon>Dothideomycetidae</taxon>
        <taxon>Mycosphaerellales</taxon>
        <taxon>Teratosphaeriaceae</taxon>
        <taxon>Recurvomyces</taxon>
    </lineage>
</organism>